<evidence type="ECO:0000313" key="2">
    <source>
        <dbReference type="EMBL" id="KAL3690938.1"/>
    </source>
</evidence>
<dbReference type="AlphaFoldDB" id="A0ABD3HHP0"/>
<reference evidence="2 3" key="1">
    <citation type="submission" date="2024-09" db="EMBL/GenBank/DDBJ databases">
        <title>Chromosome-scale assembly of Riccia sorocarpa.</title>
        <authorList>
            <person name="Paukszto L."/>
        </authorList>
    </citation>
    <scope>NUCLEOTIDE SEQUENCE [LARGE SCALE GENOMIC DNA]</scope>
    <source>
        <strain evidence="2">LP-2024</strain>
        <tissue evidence="2">Aerial parts of the thallus</tissue>
    </source>
</reference>
<accession>A0ABD3HHP0</accession>
<proteinExistence type="predicted"/>
<organism evidence="2 3">
    <name type="scientific">Riccia sorocarpa</name>
    <dbReference type="NCBI Taxonomy" id="122646"/>
    <lineage>
        <taxon>Eukaryota</taxon>
        <taxon>Viridiplantae</taxon>
        <taxon>Streptophyta</taxon>
        <taxon>Embryophyta</taxon>
        <taxon>Marchantiophyta</taxon>
        <taxon>Marchantiopsida</taxon>
        <taxon>Marchantiidae</taxon>
        <taxon>Marchantiales</taxon>
        <taxon>Ricciaceae</taxon>
        <taxon>Riccia</taxon>
    </lineage>
</organism>
<name>A0ABD3HHP0_9MARC</name>
<evidence type="ECO:0000313" key="3">
    <source>
        <dbReference type="Proteomes" id="UP001633002"/>
    </source>
</evidence>
<dbReference type="EMBL" id="JBJQOH010000003">
    <property type="protein sequence ID" value="KAL3690938.1"/>
    <property type="molecule type" value="Genomic_DNA"/>
</dbReference>
<protein>
    <submittedName>
        <fullName evidence="2">Uncharacterized protein</fullName>
    </submittedName>
</protein>
<feature type="compositionally biased region" description="Low complexity" evidence="1">
    <location>
        <begin position="79"/>
        <end position="93"/>
    </location>
</feature>
<feature type="region of interest" description="Disordered" evidence="1">
    <location>
        <begin position="68"/>
        <end position="100"/>
    </location>
</feature>
<dbReference type="Proteomes" id="UP001633002">
    <property type="component" value="Unassembled WGS sequence"/>
</dbReference>
<gene>
    <name evidence="2" type="ORF">R1sor_004589</name>
</gene>
<evidence type="ECO:0000256" key="1">
    <source>
        <dbReference type="SAM" id="MobiDB-lite"/>
    </source>
</evidence>
<comment type="caution">
    <text evidence="2">The sequence shown here is derived from an EMBL/GenBank/DDBJ whole genome shotgun (WGS) entry which is preliminary data.</text>
</comment>
<keyword evidence="3" id="KW-1185">Reference proteome</keyword>
<sequence>MTCLPRPKHPMYHVDVIRFLCETSESVIQTVMQAAEFHAIPDSQDLGVLEDPDSAVADGDPVEVALDTEDSDRETAIQAGAASSSRSVAQAASIPDSQESTPMNLHVHRFCQRVLVQGKGEGLFLQSFK</sequence>